<feature type="domain" description="Endonuclease/exonuclease/phosphatase" evidence="1">
    <location>
        <begin position="46"/>
        <end position="115"/>
    </location>
</feature>
<dbReference type="GO" id="GO:0003824">
    <property type="term" value="F:catalytic activity"/>
    <property type="evidence" value="ECO:0007669"/>
    <property type="project" value="InterPro"/>
</dbReference>
<evidence type="ECO:0000313" key="3">
    <source>
        <dbReference type="Proteomes" id="UP000233556"/>
    </source>
</evidence>
<keyword evidence="3" id="KW-1185">Reference proteome</keyword>
<dbReference type="OrthoDB" id="9393271at2759"/>
<evidence type="ECO:0000259" key="1">
    <source>
        <dbReference type="Pfam" id="PF03372"/>
    </source>
</evidence>
<dbReference type="EMBL" id="KZ506088">
    <property type="protein sequence ID" value="PKU41683.1"/>
    <property type="molecule type" value="Genomic_DNA"/>
</dbReference>
<dbReference type="Proteomes" id="UP000233556">
    <property type="component" value="Unassembled WGS sequence"/>
</dbReference>
<dbReference type="AlphaFoldDB" id="A0A2I0U6T5"/>
<proteinExistence type="predicted"/>
<protein>
    <submittedName>
        <fullName evidence="2">Mitochondrial fission process protein 1</fullName>
    </submittedName>
</protein>
<dbReference type="InterPro" id="IPR036691">
    <property type="entry name" value="Endo/exonu/phosph_ase_sf"/>
</dbReference>
<dbReference type="Pfam" id="PF03372">
    <property type="entry name" value="Exo_endo_phos"/>
    <property type="match status" value="1"/>
</dbReference>
<evidence type="ECO:0000313" key="2">
    <source>
        <dbReference type="EMBL" id="PKU41683.1"/>
    </source>
</evidence>
<organism evidence="2 3">
    <name type="scientific">Limosa lapponica baueri</name>
    <dbReference type="NCBI Taxonomy" id="1758121"/>
    <lineage>
        <taxon>Eukaryota</taxon>
        <taxon>Metazoa</taxon>
        <taxon>Chordata</taxon>
        <taxon>Craniata</taxon>
        <taxon>Vertebrata</taxon>
        <taxon>Euteleostomi</taxon>
        <taxon>Archelosauria</taxon>
        <taxon>Archosauria</taxon>
        <taxon>Dinosauria</taxon>
        <taxon>Saurischia</taxon>
        <taxon>Theropoda</taxon>
        <taxon>Coelurosauria</taxon>
        <taxon>Aves</taxon>
        <taxon>Neognathae</taxon>
        <taxon>Neoaves</taxon>
        <taxon>Charadriiformes</taxon>
        <taxon>Scolopacidae</taxon>
        <taxon>Limosa</taxon>
    </lineage>
</organism>
<dbReference type="InterPro" id="IPR005135">
    <property type="entry name" value="Endo/exonuclease/phosphatase"/>
</dbReference>
<dbReference type="GO" id="GO:0031012">
    <property type="term" value="C:extracellular matrix"/>
    <property type="evidence" value="ECO:0007669"/>
    <property type="project" value="TreeGrafter"/>
</dbReference>
<gene>
    <name evidence="2" type="ORF">llap_8015</name>
</gene>
<dbReference type="SUPFAM" id="SSF56219">
    <property type="entry name" value="DNase I-like"/>
    <property type="match status" value="1"/>
</dbReference>
<dbReference type="Gene3D" id="3.60.10.10">
    <property type="entry name" value="Endonuclease/exonuclease/phosphatase"/>
    <property type="match status" value="1"/>
</dbReference>
<sequence>MWYYDIRDSDRLATTEVSEHGQGDVGARHPLKVAGKLAQLKCIYTNARSMGNKQEELEAIVQQKNYDIVAITETWWEDLHNWSAAINGYRLFRRDRQGRRGGGVAFYVRDIFECLELNNGNDSVECLWIRIKGKANKADIMVGVYYRPPNQDVEIDEIFY</sequence>
<dbReference type="GO" id="GO:0007508">
    <property type="term" value="P:larval heart development"/>
    <property type="evidence" value="ECO:0007669"/>
    <property type="project" value="TreeGrafter"/>
</dbReference>
<accession>A0A2I0U6T5</accession>
<dbReference type="GO" id="GO:0061343">
    <property type="term" value="P:cell adhesion involved in heart morphogenesis"/>
    <property type="evidence" value="ECO:0007669"/>
    <property type="project" value="TreeGrafter"/>
</dbReference>
<dbReference type="PANTHER" id="PTHR33395:SF22">
    <property type="entry name" value="REVERSE TRANSCRIPTASE DOMAIN-CONTAINING PROTEIN"/>
    <property type="match status" value="1"/>
</dbReference>
<reference evidence="3" key="1">
    <citation type="submission" date="2017-11" db="EMBL/GenBank/DDBJ databases">
        <authorList>
            <person name="Lima N.C."/>
            <person name="Parody-Merino A.M."/>
            <person name="Battley P.F."/>
            <person name="Fidler A.E."/>
            <person name="Prosdocimi F."/>
        </authorList>
    </citation>
    <scope>NUCLEOTIDE SEQUENCE [LARGE SCALE GENOMIC DNA]</scope>
</reference>
<name>A0A2I0U6T5_LIMLA</name>
<dbReference type="PANTHER" id="PTHR33395">
    <property type="entry name" value="TRANSCRIPTASE, PUTATIVE-RELATED-RELATED"/>
    <property type="match status" value="1"/>
</dbReference>
<reference evidence="3" key="2">
    <citation type="submission" date="2017-12" db="EMBL/GenBank/DDBJ databases">
        <title>Genome sequence of the Bar-tailed Godwit (Limosa lapponica baueri).</title>
        <authorList>
            <person name="Lima N.C.B."/>
            <person name="Parody-Merino A.M."/>
            <person name="Battley P.F."/>
            <person name="Fidler A.E."/>
            <person name="Prosdocimi F."/>
        </authorList>
    </citation>
    <scope>NUCLEOTIDE SEQUENCE [LARGE SCALE GENOMIC DNA]</scope>
</reference>